<dbReference type="HOGENOM" id="CLU_070652_0_0_1"/>
<dbReference type="InterPro" id="IPR036412">
    <property type="entry name" value="HAD-like_sf"/>
</dbReference>
<feature type="active site" description="Nucleophile" evidence="1">
    <location>
        <position position="8"/>
    </location>
</feature>
<evidence type="ECO:0000313" key="2">
    <source>
        <dbReference type="EMBL" id="ETW87610.1"/>
    </source>
</evidence>
<dbReference type="GeneID" id="20668879"/>
<evidence type="ECO:0008006" key="4">
    <source>
        <dbReference type="Google" id="ProtNLM"/>
    </source>
</evidence>
<dbReference type="AlphaFoldDB" id="W4KQD2"/>
<dbReference type="GO" id="GO:0009264">
    <property type="term" value="P:deoxyribonucleotide catabolic process"/>
    <property type="evidence" value="ECO:0007669"/>
    <property type="project" value="InterPro"/>
</dbReference>
<dbReference type="PANTHER" id="PTHR35134">
    <property type="entry name" value="NUCLEOTIDASE YQFW-RELATED"/>
    <property type="match status" value="1"/>
</dbReference>
<dbReference type="STRING" id="747525.W4KQD2"/>
<evidence type="ECO:0000256" key="1">
    <source>
        <dbReference type="PIRSR" id="PIRSR610708-1"/>
    </source>
</evidence>
<sequence length="241" mass="27614">KGPVIAVDLDDVLSQTSQCVADCALDSPGHNKVFKTNMSLDSFYYSMWYKNPGWGTVPETLNKVKQFYAADELQHAKPVPGAHNGLKTLRDMGFSLIVVSARIMASEADSTVKWLEKYFDGMFECVVFSSQPEETTGNNGRYIGTTLQKLQICILIDAKLLIDDLMETAITFGREGRRPVLLFGNYEWNKRVNTDDEWAFHERLDIEGGREWWKEEDVELTPNDAIWRVHNWIEVIEWVRA</sequence>
<dbReference type="EMBL" id="KI925454">
    <property type="protein sequence ID" value="ETW87610.1"/>
    <property type="molecule type" value="Genomic_DNA"/>
</dbReference>
<keyword evidence="3" id="KW-1185">Reference proteome</keyword>
<evidence type="ECO:0000313" key="3">
    <source>
        <dbReference type="Proteomes" id="UP000030671"/>
    </source>
</evidence>
<protein>
    <recommendedName>
        <fullName evidence="4">Swiss Army Knife RNA repair protein HAD domain-containing protein</fullName>
    </recommendedName>
</protein>
<dbReference type="InterPro" id="IPR010708">
    <property type="entry name" value="5'(3')-deoxyribonucleotidase"/>
</dbReference>
<feature type="non-terminal residue" evidence="2">
    <location>
        <position position="1"/>
    </location>
</feature>
<dbReference type="Gene3D" id="3.40.50.1000">
    <property type="entry name" value="HAD superfamily/HAD-like"/>
    <property type="match status" value="1"/>
</dbReference>
<feature type="active site" description="Proton donor" evidence="1">
    <location>
        <position position="10"/>
    </location>
</feature>
<dbReference type="InterPro" id="IPR023214">
    <property type="entry name" value="HAD_sf"/>
</dbReference>
<dbReference type="eggNOG" id="ENOG502QUSF">
    <property type="taxonomic scope" value="Eukaryota"/>
</dbReference>
<proteinExistence type="predicted"/>
<dbReference type="RefSeq" id="XP_009541493.1">
    <property type="nucleotide sequence ID" value="XM_009543198.1"/>
</dbReference>
<dbReference type="KEGG" id="hir:HETIRDRAFT_241060"/>
<organism evidence="2 3">
    <name type="scientific">Heterobasidion irregulare (strain TC 32-1)</name>
    <dbReference type="NCBI Taxonomy" id="747525"/>
    <lineage>
        <taxon>Eukaryota</taxon>
        <taxon>Fungi</taxon>
        <taxon>Dikarya</taxon>
        <taxon>Basidiomycota</taxon>
        <taxon>Agaricomycotina</taxon>
        <taxon>Agaricomycetes</taxon>
        <taxon>Russulales</taxon>
        <taxon>Bondarzewiaceae</taxon>
        <taxon>Heterobasidion</taxon>
        <taxon>Heterobasidion annosum species complex</taxon>
    </lineage>
</organism>
<reference evidence="2 3" key="1">
    <citation type="journal article" date="2012" name="New Phytol.">
        <title>Insight into trade-off between wood decay and parasitism from the genome of a fungal forest pathogen.</title>
        <authorList>
            <person name="Olson A."/>
            <person name="Aerts A."/>
            <person name="Asiegbu F."/>
            <person name="Belbahri L."/>
            <person name="Bouzid O."/>
            <person name="Broberg A."/>
            <person name="Canback B."/>
            <person name="Coutinho P.M."/>
            <person name="Cullen D."/>
            <person name="Dalman K."/>
            <person name="Deflorio G."/>
            <person name="van Diepen L.T."/>
            <person name="Dunand C."/>
            <person name="Duplessis S."/>
            <person name="Durling M."/>
            <person name="Gonthier P."/>
            <person name="Grimwood J."/>
            <person name="Fossdal C.G."/>
            <person name="Hansson D."/>
            <person name="Henrissat B."/>
            <person name="Hietala A."/>
            <person name="Himmelstrand K."/>
            <person name="Hoffmeister D."/>
            <person name="Hogberg N."/>
            <person name="James T.Y."/>
            <person name="Karlsson M."/>
            <person name="Kohler A."/>
            <person name="Kues U."/>
            <person name="Lee Y.H."/>
            <person name="Lin Y.C."/>
            <person name="Lind M."/>
            <person name="Lindquist E."/>
            <person name="Lombard V."/>
            <person name="Lucas S."/>
            <person name="Lunden K."/>
            <person name="Morin E."/>
            <person name="Murat C."/>
            <person name="Park J."/>
            <person name="Raffaello T."/>
            <person name="Rouze P."/>
            <person name="Salamov A."/>
            <person name="Schmutz J."/>
            <person name="Solheim H."/>
            <person name="Stahlberg J."/>
            <person name="Velez H."/>
            <person name="de Vries R.P."/>
            <person name="Wiebenga A."/>
            <person name="Woodward S."/>
            <person name="Yakovlev I."/>
            <person name="Garbelotto M."/>
            <person name="Martin F."/>
            <person name="Grigoriev I.V."/>
            <person name="Stenlid J."/>
        </authorList>
    </citation>
    <scope>NUCLEOTIDE SEQUENCE [LARGE SCALE GENOMIC DNA]</scope>
    <source>
        <strain evidence="2 3">TC 32-1</strain>
    </source>
</reference>
<dbReference type="InParanoid" id="W4KQD2"/>
<dbReference type="SUPFAM" id="SSF56784">
    <property type="entry name" value="HAD-like"/>
    <property type="match status" value="1"/>
</dbReference>
<dbReference type="GO" id="GO:0008253">
    <property type="term" value="F:5'-nucleotidase activity"/>
    <property type="evidence" value="ECO:0007669"/>
    <property type="project" value="InterPro"/>
</dbReference>
<dbReference type="InterPro" id="IPR052419">
    <property type="entry name" value="5_3-deoxyribonucleotidase-like"/>
</dbReference>
<dbReference type="Proteomes" id="UP000030671">
    <property type="component" value="Unassembled WGS sequence"/>
</dbReference>
<dbReference type="OrthoDB" id="10248475at2759"/>
<gene>
    <name evidence="2" type="ORF">HETIRDRAFT_241060</name>
</gene>
<dbReference type="PANTHER" id="PTHR35134:SF2">
    <property type="entry name" value="NUCLEOTIDASE YQFW-RELATED"/>
    <property type="match status" value="1"/>
</dbReference>
<dbReference type="Pfam" id="PF06941">
    <property type="entry name" value="NT5C"/>
    <property type="match status" value="1"/>
</dbReference>
<accession>W4KQD2</accession>
<name>W4KQD2_HETIT</name>
<feature type="non-terminal residue" evidence="2">
    <location>
        <position position="241"/>
    </location>
</feature>